<gene>
    <name evidence="1" type="ORF">E2C01_053397</name>
</gene>
<protein>
    <submittedName>
        <fullName evidence="1">Uncharacterized protein</fullName>
    </submittedName>
</protein>
<keyword evidence="2" id="KW-1185">Reference proteome</keyword>
<evidence type="ECO:0000313" key="1">
    <source>
        <dbReference type="EMBL" id="MPC59378.1"/>
    </source>
</evidence>
<dbReference type="Proteomes" id="UP000324222">
    <property type="component" value="Unassembled WGS sequence"/>
</dbReference>
<proteinExistence type="predicted"/>
<reference evidence="1 2" key="1">
    <citation type="submission" date="2019-05" db="EMBL/GenBank/DDBJ databases">
        <title>Another draft genome of Portunus trituberculatus and its Hox gene families provides insights of decapod evolution.</title>
        <authorList>
            <person name="Jeong J.-H."/>
            <person name="Song I."/>
            <person name="Kim S."/>
            <person name="Choi T."/>
            <person name="Kim D."/>
            <person name="Ryu S."/>
            <person name="Kim W."/>
        </authorList>
    </citation>
    <scope>NUCLEOTIDE SEQUENCE [LARGE SCALE GENOMIC DNA]</scope>
    <source>
        <tissue evidence="1">Muscle</tissue>
    </source>
</reference>
<dbReference type="AlphaFoldDB" id="A0A5B7GQN7"/>
<organism evidence="1 2">
    <name type="scientific">Portunus trituberculatus</name>
    <name type="common">Swimming crab</name>
    <name type="synonym">Neptunus trituberculatus</name>
    <dbReference type="NCBI Taxonomy" id="210409"/>
    <lineage>
        <taxon>Eukaryota</taxon>
        <taxon>Metazoa</taxon>
        <taxon>Ecdysozoa</taxon>
        <taxon>Arthropoda</taxon>
        <taxon>Crustacea</taxon>
        <taxon>Multicrustacea</taxon>
        <taxon>Malacostraca</taxon>
        <taxon>Eumalacostraca</taxon>
        <taxon>Eucarida</taxon>
        <taxon>Decapoda</taxon>
        <taxon>Pleocyemata</taxon>
        <taxon>Brachyura</taxon>
        <taxon>Eubrachyura</taxon>
        <taxon>Portunoidea</taxon>
        <taxon>Portunidae</taxon>
        <taxon>Portuninae</taxon>
        <taxon>Portunus</taxon>
    </lineage>
</organism>
<dbReference type="EMBL" id="VSRR010016513">
    <property type="protein sequence ID" value="MPC59378.1"/>
    <property type="molecule type" value="Genomic_DNA"/>
</dbReference>
<evidence type="ECO:0000313" key="2">
    <source>
        <dbReference type="Proteomes" id="UP000324222"/>
    </source>
</evidence>
<name>A0A5B7GQN7_PORTR</name>
<comment type="caution">
    <text evidence="1">The sequence shown here is derived from an EMBL/GenBank/DDBJ whole genome shotgun (WGS) entry which is preliminary data.</text>
</comment>
<sequence>MTTETVVRHSCRCCFAGSMAGCSYWCEYTHKSQYNAKPCGMCRTKNRSCEGSLRQGAAPGTVRMSFRSYVKHP</sequence>
<accession>A0A5B7GQN7</accession>